<accession>A0A484HHD2</accession>
<dbReference type="AlphaFoldDB" id="A0A484HHD2"/>
<dbReference type="EMBL" id="CAACVI010000012">
    <property type="protein sequence ID" value="VEN73822.1"/>
    <property type="molecule type" value="Genomic_DNA"/>
</dbReference>
<dbReference type="PANTHER" id="PTHR11941">
    <property type="entry name" value="ENOYL-COA HYDRATASE-RELATED"/>
    <property type="match status" value="1"/>
</dbReference>
<dbReference type="GO" id="GO:0004165">
    <property type="term" value="F:delta(3)-delta(2)-enoyl-CoA isomerase activity"/>
    <property type="evidence" value="ECO:0007669"/>
    <property type="project" value="TreeGrafter"/>
</dbReference>
<organism evidence="2">
    <name type="scientific">uncultured Desulfobacteraceae bacterium</name>
    <dbReference type="NCBI Taxonomy" id="218296"/>
    <lineage>
        <taxon>Bacteria</taxon>
        <taxon>Pseudomonadati</taxon>
        <taxon>Thermodesulfobacteriota</taxon>
        <taxon>Desulfobacteria</taxon>
        <taxon>Desulfobacterales</taxon>
        <taxon>Desulfobacteraceae</taxon>
        <taxon>environmental samples</taxon>
    </lineage>
</organism>
<keyword evidence="1" id="KW-0472">Membrane</keyword>
<keyword evidence="1" id="KW-0812">Transmembrane</keyword>
<evidence type="ECO:0000313" key="2">
    <source>
        <dbReference type="EMBL" id="VEN73822.1"/>
    </source>
</evidence>
<dbReference type="InterPro" id="IPR029045">
    <property type="entry name" value="ClpP/crotonase-like_dom_sf"/>
</dbReference>
<proteinExistence type="predicted"/>
<reference evidence="2" key="1">
    <citation type="submission" date="2019-01" db="EMBL/GenBank/DDBJ databases">
        <authorList>
            <consortium name="Genoscope - CEA"/>
            <person name="William W."/>
        </authorList>
    </citation>
    <scope>NUCLEOTIDE SEQUENCE</scope>
    <source>
        <strain evidence="2">CR-1</strain>
    </source>
</reference>
<dbReference type="InterPro" id="IPR001753">
    <property type="entry name" value="Enoyl-CoA_hydra/iso"/>
</dbReference>
<feature type="transmembrane region" description="Helical" evidence="1">
    <location>
        <begin position="94"/>
        <end position="119"/>
    </location>
</feature>
<gene>
    <name evidence="2" type="ORF">EPICR_20292</name>
</gene>
<dbReference type="SUPFAM" id="SSF52096">
    <property type="entry name" value="ClpP/crotonase"/>
    <property type="match status" value="1"/>
</dbReference>
<protein>
    <submittedName>
        <fullName evidence="2">Enoyl-CoA hydratase</fullName>
    </submittedName>
</protein>
<name>A0A484HHD2_9BACT</name>
<keyword evidence="1" id="KW-1133">Transmembrane helix</keyword>
<sequence>MAKVEYELDGDVALATLNDGENRFNPEFLKAFGDALDEIEEKTDALTLVVRSSHEKIFSNGIDLDWLVPVLQKGDIETAKAFFRSLNGVLRRVAMYPMITVAAITGHAFAGGAIISCAFDFRFMRSDRGFFCFPEVDLGIPFLPGMNALLRKAIPAHVLQDMEYTGRRLTAEECERAHIVRKACHIDDLMTETLEFARGLGKKRGIIAELKKRLNKEITHAIDVEDIPYIESGKYNI</sequence>
<dbReference type="GO" id="GO:0006635">
    <property type="term" value="P:fatty acid beta-oxidation"/>
    <property type="evidence" value="ECO:0007669"/>
    <property type="project" value="TreeGrafter"/>
</dbReference>
<dbReference type="Pfam" id="PF00378">
    <property type="entry name" value="ECH_1"/>
    <property type="match status" value="1"/>
</dbReference>
<evidence type="ECO:0000256" key="1">
    <source>
        <dbReference type="SAM" id="Phobius"/>
    </source>
</evidence>
<dbReference type="PANTHER" id="PTHR11941:SF75">
    <property type="entry name" value="ENOYL-COA HYDRATASE_ISOMERASE FAMILY PROTEIN"/>
    <property type="match status" value="1"/>
</dbReference>
<dbReference type="Gene3D" id="3.90.226.10">
    <property type="entry name" value="2-enoyl-CoA Hydratase, Chain A, domain 1"/>
    <property type="match status" value="1"/>
</dbReference>
<dbReference type="CDD" id="cd06558">
    <property type="entry name" value="crotonase-like"/>
    <property type="match status" value="1"/>
</dbReference>